<sequence length="38" mass="4514">MYFQAKFYEFTNNRQEFEGIRKILPKGCKSVSRVSPLT</sequence>
<dbReference type="KEGG" id="sir:SiRe_0595"/>
<gene>
    <name evidence="1" type="ordered locus">SiRe_0595</name>
</gene>
<protein>
    <submittedName>
        <fullName evidence="1">Uncharacterized protein</fullName>
    </submittedName>
</protein>
<reference evidence="1 2" key="1">
    <citation type="journal article" date="2011" name="J. Bacteriol.">
        <title>Genome analyses of icelandic strains of Sulfolobus islandicus, model organisms for genetic and virus-host interaction studies.</title>
        <authorList>
            <person name="Guo L."/>
            <person name="Brugger K."/>
            <person name="Liu C."/>
            <person name="Shah S.A."/>
            <person name="Zheng H."/>
            <person name="Zhu Y."/>
            <person name="Wang S."/>
            <person name="Lillestol R.K."/>
            <person name="Chen L."/>
            <person name="Frank J."/>
            <person name="Prangishvili D."/>
            <person name="Paulin L."/>
            <person name="She Q."/>
            <person name="Huang L."/>
            <person name="Garrett R.A."/>
        </authorList>
    </citation>
    <scope>NUCLEOTIDE SEQUENCE [LARGE SCALE GENOMIC DNA]</scope>
    <source>
        <strain evidence="1 2">REY15A</strain>
    </source>
</reference>
<keyword evidence="2" id="KW-1185">Reference proteome</keyword>
<organism evidence="1 2">
    <name type="scientific">Saccharolobus islandicus (strain REY15A)</name>
    <name type="common">Sulfolobus islandicus</name>
    <dbReference type="NCBI Taxonomy" id="930945"/>
    <lineage>
        <taxon>Archaea</taxon>
        <taxon>Thermoproteota</taxon>
        <taxon>Thermoprotei</taxon>
        <taxon>Sulfolobales</taxon>
        <taxon>Sulfolobaceae</taxon>
        <taxon>Saccharolobus</taxon>
    </lineage>
</organism>
<dbReference type="EMBL" id="CP002425">
    <property type="protein sequence ID" value="ADX84678.1"/>
    <property type="molecule type" value="Genomic_DNA"/>
</dbReference>
<evidence type="ECO:0000313" key="1">
    <source>
        <dbReference type="EMBL" id="ADX84678.1"/>
    </source>
</evidence>
<evidence type="ECO:0000313" key="2">
    <source>
        <dbReference type="Proteomes" id="UP000002664"/>
    </source>
</evidence>
<dbReference type="Proteomes" id="UP000002664">
    <property type="component" value="Chromosome"/>
</dbReference>
<name>F0NDW9_SACI5</name>
<dbReference type="STRING" id="930945.SiRe_0595"/>
<dbReference type="AlphaFoldDB" id="F0NDW9"/>
<dbReference type="HOGENOM" id="CLU_3323163_0_0_2"/>
<proteinExistence type="predicted"/>
<accession>F0NDW9</accession>